<protein>
    <submittedName>
        <fullName evidence="2">Uncharacterized protein</fullName>
    </submittedName>
</protein>
<accession>A0ABY1MJF5</accession>
<name>A0ABY1MJF5_RHORH</name>
<gene>
    <name evidence="2" type="ORF">SAMN02745947_05586</name>
</gene>
<comment type="caution">
    <text evidence="2">The sequence shown here is derived from an EMBL/GenBank/DDBJ whole genome shotgun (WGS) entry which is preliminary data.</text>
</comment>
<proteinExistence type="predicted"/>
<feature type="compositionally biased region" description="Basic and acidic residues" evidence="1">
    <location>
        <begin position="82"/>
        <end position="104"/>
    </location>
</feature>
<evidence type="ECO:0000256" key="1">
    <source>
        <dbReference type="SAM" id="MobiDB-lite"/>
    </source>
</evidence>
<feature type="region of interest" description="Disordered" evidence="1">
    <location>
        <begin position="74"/>
        <end position="104"/>
    </location>
</feature>
<dbReference type="EMBL" id="FXAV01000050">
    <property type="protein sequence ID" value="SMG60234.1"/>
    <property type="molecule type" value="Genomic_DNA"/>
</dbReference>
<evidence type="ECO:0000313" key="2">
    <source>
        <dbReference type="EMBL" id="SMG60234.1"/>
    </source>
</evidence>
<sequence>MAPLPVATQGKPAPAPERPSSLLEHHTHDLWVQARQPLLFPIDRWGHLPLMPQPMTSQSIAAIVRDHLSGRVRARAPLPLRKPGDREDDPHVRLDTEVDLDPHY</sequence>
<organism evidence="2 3">
    <name type="scientific">Rhodococcus rhodochrous J3</name>
    <dbReference type="NCBI Taxonomy" id="903528"/>
    <lineage>
        <taxon>Bacteria</taxon>
        <taxon>Bacillati</taxon>
        <taxon>Actinomycetota</taxon>
        <taxon>Actinomycetes</taxon>
        <taxon>Mycobacteriales</taxon>
        <taxon>Nocardiaceae</taxon>
        <taxon>Rhodococcus</taxon>
    </lineage>
</organism>
<evidence type="ECO:0000313" key="3">
    <source>
        <dbReference type="Proteomes" id="UP000193566"/>
    </source>
</evidence>
<keyword evidence="3" id="KW-1185">Reference proteome</keyword>
<feature type="region of interest" description="Disordered" evidence="1">
    <location>
        <begin position="1"/>
        <end position="24"/>
    </location>
</feature>
<reference evidence="2 3" key="1">
    <citation type="submission" date="2017-04" db="EMBL/GenBank/DDBJ databases">
        <authorList>
            <person name="Varghese N."/>
            <person name="Submissions S."/>
        </authorList>
    </citation>
    <scope>NUCLEOTIDE SEQUENCE [LARGE SCALE GENOMIC DNA]</scope>
    <source>
        <strain evidence="2 3">J3</strain>
    </source>
</reference>
<dbReference type="Proteomes" id="UP000193566">
    <property type="component" value="Unassembled WGS sequence"/>
</dbReference>